<accession>K3ZPD6</accession>
<dbReference type="AlphaFoldDB" id="K3ZPD6"/>
<reference evidence="3" key="1">
    <citation type="journal article" date="2012" name="Nat. Biotechnol.">
        <title>Reference genome sequence of the model plant Setaria.</title>
        <authorList>
            <person name="Bennetzen J.L."/>
            <person name="Schmutz J."/>
            <person name="Wang H."/>
            <person name="Percifield R."/>
            <person name="Hawkins J."/>
            <person name="Pontaroli A.C."/>
            <person name="Estep M."/>
            <person name="Feng L."/>
            <person name="Vaughn J.N."/>
            <person name="Grimwood J."/>
            <person name="Jenkins J."/>
            <person name="Barry K."/>
            <person name="Lindquist E."/>
            <person name="Hellsten U."/>
            <person name="Deshpande S."/>
            <person name="Wang X."/>
            <person name="Wu X."/>
            <person name="Mitros T."/>
            <person name="Triplett J."/>
            <person name="Yang X."/>
            <person name="Ye C.Y."/>
            <person name="Mauro-Herrera M."/>
            <person name="Wang L."/>
            <person name="Li P."/>
            <person name="Sharma M."/>
            <person name="Sharma R."/>
            <person name="Ronald P.C."/>
            <person name="Panaud O."/>
            <person name="Kellogg E.A."/>
            <person name="Brutnell T.P."/>
            <person name="Doust A.N."/>
            <person name="Tuskan G.A."/>
            <person name="Rokhsar D."/>
            <person name="Devos K.M."/>
        </authorList>
    </citation>
    <scope>NUCLEOTIDE SEQUENCE [LARGE SCALE GENOMIC DNA]</scope>
    <source>
        <strain evidence="3">cv. Yugu1</strain>
    </source>
</reference>
<feature type="region of interest" description="Disordered" evidence="1">
    <location>
        <begin position="1"/>
        <end position="52"/>
    </location>
</feature>
<dbReference type="InParanoid" id="K3ZPD6"/>
<organism evidence="2 3">
    <name type="scientific">Setaria italica</name>
    <name type="common">Foxtail millet</name>
    <name type="synonym">Panicum italicum</name>
    <dbReference type="NCBI Taxonomy" id="4555"/>
    <lineage>
        <taxon>Eukaryota</taxon>
        <taxon>Viridiplantae</taxon>
        <taxon>Streptophyta</taxon>
        <taxon>Embryophyta</taxon>
        <taxon>Tracheophyta</taxon>
        <taxon>Spermatophyta</taxon>
        <taxon>Magnoliopsida</taxon>
        <taxon>Liliopsida</taxon>
        <taxon>Poales</taxon>
        <taxon>Poaceae</taxon>
        <taxon>PACMAD clade</taxon>
        <taxon>Panicoideae</taxon>
        <taxon>Panicodae</taxon>
        <taxon>Paniceae</taxon>
        <taxon>Cenchrinae</taxon>
        <taxon>Setaria</taxon>
    </lineage>
</organism>
<proteinExistence type="predicted"/>
<sequence length="67" mass="7367">MEQNQEESDGGDKVDEDDDEELEDDDLLGDDLGGVKEGAPQEPDSVVTRSRRKVMKLESKMAVVGTE</sequence>
<evidence type="ECO:0000313" key="2">
    <source>
        <dbReference type="EnsemblPlants" id="KQK93387"/>
    </source>
</evidence>
<name>K3ZPD6_SETIT</name>
<feature type="compositionally biased region" description="Acidic residues" evidence="1">
    <location>
        <begin position="1"/>
        <end position="29"/>
    </location>
</feature>
<dbReference type="EnsemblPlants" id="KQK93387">
    <property type="protein sequence ID" value="KQK93387"/>
    <property type="gene ID" value="SETIT_028466mg"/>
</dbReference>
<evidence type="ECO:0000313" key="3">
    <source>
        <dbReference type="Proteomes" id="UP000004995"/>
    </source>
</evidence>
<evidence type="ECO:0000256" key="1">
    <source>
        <dbReference type="SAM" id="MobiDB-lite"/>
    </source>
</evidence>
<dbReference type="Gramene" id="KQK93387">
    <property type="protein sequence ID" value="KQK93387"/>
    <property type="gene ID" value="SETIT_028466mg"/>
</dbReference>
<reference evidence="2" key="2">
    <citation type="submission" date="2018-08" db="UniProtKB">
        <authorList>
            <consortium name="EnsemblPlants"/>
        </authorList>
    </citation>
    <scope>IDENTIFICATION</scope>
    <source>
        <strain evidence="2">Yugu1</strain>
    </source>
</reference>
<dbReference type="EMBL" id="AGNK02004605">
    <property type="status" value="NOT_ANNOTATED_CDS"/>
    <property type="molecule type" value="Genomic_DNA"/>
</dbReference>
<dbReference type="HOGENOM" id="CLU_2817316_0_0_1"/>
<protein>
    <submittedName>
        <fullName evidence="2">Uncharacterized protein</fullName>
    </submittedName>
</protein>
<keyword evidence="3" id="KW-1185">Reference proteome</keyword>
<dbReference type="Proteomes" id="UP000004995">
    <property type="component" value="Unassembled WGS sequence"/>
</dbReference>